<dbReference type="InterPro" id="IPR036397">
    <property type="entry name" value="RNaseH_sf"/>
</dbReference>
<evidence type="ECO:0000313" key="4">
    <source>
        <dbReference type="EMBL" id="KAE8675522.1"/>
    </source>
</evidence>
<dbReference type="Proteomes" id="UP000436088">
    <property type="component" value="Unassembled WGS sequence"/>
</dbReference>
<dbReference type="InterPro" id="IPR056647">
    <property type="entry name" value="DUF7745"/>
</dbReference>
<dbReference type="AlphaFoldDB" id="A0A6A2XIZ8"/>
<dbReference type="Pfam" id="PF13456">
    <property type="entry name" value="RVT_3"/>
    <property type="match status" value="1"/>
</dbReference>
<dbReference type="SUPFAM" id="SSF53098">
    <property type="entry name" value="Ribonuclease H-like"/>
    <property type="match status" value="2"/>
</dbReference>
<dbReference type="PANTHER" id="PTHR48475:SF1">
    <property type="entry name" value="RNASE H TYPE-1 DOMAIN-CONTAINING PROTEIN"/>
    <property type="match status" value="1"/>
</dbReference>
<keyword evidence="5" id="KW-1185">Reference proteome</keyword>
<dbReference type="InterPro" id="IPR002156">
    <property type="entry name" value="RNaseH_domain"/>
</dbReference>
<feature type="coiled-coil region" evidence="1">
    <location>
        <begin position="929"/>
        <end position="956"/>
    </location>
</feature>
<dbReference type="GO" id="GO:0004523">
    <property type="term" value="F:RNA-DNA hybrid ribonuclease activity"/>
    <property type="evidence" value="ECO:0007669"/>
    <property type="project" value="InterPro"/>
</dbReference>
<dbReference type="EMBL" id="VEPZ02001399">
    <property type="protein sequence ID" value="KAE8675522.1"/>
    <property type="molecule type" value="Genomic_DNA"/>
</dbReference>
<dbReference type="Pfam" id="PF24924">
    <property type="entry name" value="DUF7745"/>
    <property type="match status" value="1"/>
</dbReference>
<name>A0A6A2XIZ8_HIBSY</name>
<dbReference type="GO" id="GO:0003676">
    <property type="term" value="F:nucleic acid binding"/>
    <property type="evidence" value="ECO:0007669"/>
    <property type="project" value="InterPro"/>
</dbReference>
<dbReference type="PROSITE" id="PS50994">
    <property type="entry name" value="INTEGRASE"/>
    <property type="match status" value="1"/>
</dbReference>
<dbReference type="Gene3D" id="3.30.420.10">
    <property type="entry name" value="Ribonuclease H-like superfamily/Ribonuclease H"/>
    <property type="match status" value="2"/>
</dbReference>
<dbReference type="InterPro" id="IPR001584">
    <property type="entry name" value="Integrase_cat-core"/>
</dbReference>
<feature type="domain" description="Integrase catalytic" evidence="3">
    <location>
        <begin position="451"/>
        <end position="625"/>
    </location>
</feature>
<proteinExistence type="predicted"/>
<evidence type="ECO:0000256" key="1">
    <source>
        <dbReference type="SAM" id="Coils"/>
    </source>
</evidence>
<comment type="caution">
    <text evidence="4">The sequence shown here is derived from an EMBL/GenBank/DDBJ whole genome shotgun (WGS) entry which is preliminary data.</text>
</comment>
<accession>A0A6A2XIZ8</accession>
<sequence>MSRYTGMKIWSICKFPSSVSIWEHHGYKASSNLLLHCIFYLQKSFELVCNLQMLASALNFIDSNLLPQQANVWLVSLACVWLISLVGRLPLDASRSTWSIFEILSIPEKDIDVTYELSSAQEITPLKAYLGSDIQIGNLGCFPDILYKTHIRKPNAPREEGIEIDPDKVKAIQDLSVPHTQKEVIKGSVVADFLASRASEDYEGLNFNFPDEDLMCISTDEESSRGKKSWTLYFDGASNALGNGIGAVLISPEEMYYPFTSRLEFFCTNNMAEYEACIMGLKAAIERKVKALKVYRDSSLVVYQLKGEWETKDSKLVEYRNLVLELLNEFEDVKFKYLPREDNQMADALATLVAMFKANKRIDMMPIMMQVYETPAHCYHIEEEIDGHPWYCDILQYMRYQTYPPNAFEVDKRTIRRMAVRYFIDGEILYRRGSDQVLLRCVTAKEAKNGMEEVHGGTSGTHANDIIGAITPEALNGHRFILVAIDYFTKWVEDASYSSITRSTVCRFIKMEIICRYGLPERIITDNATNLNNKMMEELCVQFNIKHANYVTYHLKMNGAVETANKNIKRIITKATETYRDWHEKLPFALYGYRTTVRTSTGATHLSLVYGTEEVVPIEELKESMKDSFRSFRKGSVNILHGLKQFQRLGGHCFQRFGDSLVTNEESVLPEKVIIQVRQTHWTELSRIWATWDDNEKTLFREIYGDLVEMLRVPIDTVVVRALAECWNPAYRNKDHFDIALIDFVESIARKNPAPAILAETFLSLNQCRRLGGDQFTGCASLLLVWWWSHSWIIEKGWARRHQSNFSPLVDFLSLLVTQSRHTFRCGNDSFVMLHGFWGAIGYTPLIALRQFSTRQFVPATHSLKEAEFSFSTPGYREWISKIYTAWQKPHYMRFKMIEPVFTPTYEGWRREQIERLEAQLLSMDEIFQNSYSNNGSRLQKENERLKKRVAELEEARLIHSSAHDITRQENEALKVKITELEVADTIQSQHEAMGRAMS</sequence>
<gene>
    <name evidence="4" type="ORF">F3Y22_tig00111662pilonHSYRG00069</name>
</gene>
<dbReference type="GO" id="GO:0015074">
    <property type="term" value="P:DNA integration"/>
    <property type="evidence" value="ECO:0007669"/>
    <property type="project" value="InterPro"/>
</dbReference>
<protein>
    <submittedName>
        <fullName evidence="4">PCF11P-similar protein 4</fullName>
    </submittedName>
</protein>
<organism evidence="4 5">
    <name type="scientific">Hibiscus syriacus</name>
    <name type="common">Rose of Sharon</name>
    <dbReference type="NCBI Taxonomy" id="106335"/>
    <lineage>
        <taxon>Eukaryota</taxon>
        <taxon>Viridiplantae</taxon>
        <taxon>Streptophyta</taxon>
        <taxon>Embryophyta</taxon>
        <taxon>Tracheophyta</taxon>
        <taxon>Spermatophyta</taxon>
        <taxon>Magnoliopsida</taxon>
        <taxon>eudicotyledons</taxon>
        <taxon>Gunneridae</taxon>
        <taxon>Pentapetalae</taxon>
        <taxon>rosids</taxon>
        <taxon>malvids</taxon>
        <taxon>Malvales</taxon>
        <taxon>Malvaceae</taxon>
        <taxon>Malvoideae</taxon>
        <taxon>Hibiscus</taxon>
    </lineage>
</organism>
<dbReference type="PROSITE" id="PS50879">
    <property type="entry name" value="RNASE_H_1"/>
    <property type="match status" value="1"/>
</dbReference>
<dbReference type="PANTHER" id="PTHR48475">
    <property type="entry name" value="RIBONUCLEASE H"/>
    <property type="match status" value="1"/>
</dbReference>
<dbReference type="InterPro" id="IPR012337">
    <property type="entry name" value="RNaseH-like_sf"/>
</dbReference>
<evidence type="ECO:0000259" key="3">
    <source>
        <dbReference type="PROSITE" id="PS50994"/>
    </source>
</evidence>
<dbReference type="CDD" id="cd09279">
    <property type="entry name" value="RNase_HI_like"/>
    <property type="match status" value="1"/>
</dbReference>
<evidence type="ECO:0000259" key="2">
    <source>
        <dbReference type="PROSITE" id="PS50879"/>
    </source>
</evidence>
<keyword evidence="1" id="KW-0175">Coiled coil</keyword>
<evidence type="ECO:0000313" key="5">
    <source>
        <dbReference type="Proteomes" id="UP000436088"/>
    </source>
</evidence>
<feature type="domain" description="RNase H type-1" evidence="2">
    <location>
        <begin position="226"/>
        <end position="355"/>
    </location>
</feature>
<reference evidence="4" key="1">
    <citation type="submission" date="2019-09" db="EMBL/GenBank/DDBJ databases">
        <title>Draft genome information of white flower Hibiscus syriacus.</title>
        <authorList>
            <person name="Kim Y.-M."/>
        </authorList>
    </citation>
    <scope>NUCLEOTIDE SEQUENCE [LARGE SCALE GENOMIC DNA]</scope>
    <source>
        <strain evidence="4">YM2019G1</strain>
    </source>
</reference>